<evidence type="ECO:0000259" key="5">
    <source>
        <dbReference type="PROSITE" id="PS50235"/>
    </source>
</evidence>
<reference evidence="7 8" key="1">
    <citation type="journal article" date="2015" name="Environ. Microbiol.">
        <title>Genome analyses suggest the presence of polyploidy and recent human-driven expansions in eight global populations of the honeybee pathogen Nosema ceranae.</title>
        <authorList>
            <person name="Pelin A."/>
            <person name="Selman M."/>
            <person name="Aris-Brosou S."/>
            <person name="Farinelli L."/>
            <person name="Corradi N."/>
        </authorList>
    </citation>
    <scope>NUCLEOTIDE SEQUENCE [LARGE SCALE GENOMIC DNA]</scope>
    <source>
        <strain evidence="7 8">PA08 1199</strain>
    </source>
</reference>
<dbReference type="InterPro" id="IPR013083">
    <property type="entry name" value="Znf_RING/FYVE/PHD"/>
</dbReference>
<dbReference type="PROSITE" id="PS50235">
    <property type="entry name" value="USP_3"/>
    <property type="match status" value="1"/>
</dbReference>
<dbReference type="InterPro" id="IPR001394">
    <property type="entry name" value="Peptidase_C19_UCH"/>
</dbReference>
<dbReference type="InterPro" id="IPR038765">
    <property type="entry name" value="Papain-like_cys_pep_sf"/>
</dbReference>
<dbReference type="GO" id="GO:0005829">
    <property type="term" value="C:cytosol"/>
    <property type="evidence" value="ECO:0007669"/>
    <property type="project" value="TreeGrafter"/>
</dbReference>
<dbReference type="PROSITE" id="PS00972">
    <property type="entry name" value="USP_1"/>
    <property type="match status" value="1"/>
</dbReference>
<dbReference type="SUPFAM" id="SSF54001">
    <property type="entry name" value="Cysteine proteinases"/>
    <property type="match status" value="1"/>
</dbReference>
<dbReference type="GO" id="GO:0004843">
    <property type="term" value="F:cysteine-type deubiquitinase activity"/>
    <property type="evidence" value="ECO:0007669"/>
    <property type="project" value="InterPro"/>
</dbReference>
<evidence type="ECO:0000256" key="2">
    <source>
        <dbReference type="ARBA" id="ARBA00022771"/>
    </source>
</evidence>
<evidence type="ECO:0000259" key="6">
    <source>
        <dbReference type="PROSITE" id="PS50271"/>
    </source>
</evidence>
<dbReference type="AlphaFoldDB" id="A0A0F9WRR5"/>
<evidence type="ECO:0000313" key="8">
    <source>
        <dbReference type="Proteomes" id="UP000034350"/>
    </source>
</evidence>
<keyword evidence="8" id="KW-1185">Reference proteome</keyword>
<dbReference type="GO" id="GO:0016579">
    <property type="term" value="P:protein deubiquitination"/>
    <property type="evidence" value="ECO:0007669"/>
    <property type="project" value="InterPro"/>
</dbReference>
<dbReference type="Gene3D" id="3.30.40.10">
    <property type="entry name" value="Zinc/RING finger domain, C3HC4 (zinc finger)"/>
    <property type="match status" value="1"/>
</dbReference>
<gene>
    <name evidence="7" type="ORF">AAJ76_1700040112</name>
</gene>
<evidence type="ECO:0000256" key="1">
    <source>
        <dbReference type="ARBA" id="ARBA00022723"/>
    </source>
</evidence>
<feature type="domain" description="UBP-type" evidence="6">
    <location>
        <begin position="98"/>
        <end position="212"/>
    </location>
</feature>
<dbReference type="GeneID" id="36319142"/>
<dbReference type="PANTHER" id="PTHR24006">
    <property type="entry name" value="UBIQUITIN CARBOXYL-TERMINAL HYDROLASE"/>
    <property type="match status" value="1"/>
</dbReference>
<name>A0A0F9WRR5_9MICR</name>
<dbReference type="InterPro" id="IPR028889">
    <property type="entry name" value="USP"/>
</dbReference>
<dbReference type="VEuPathDB" id="MicrosporidiaDB:NCER_100601"/>
<keyword evidence="2 4" id="KW-0863">Zinc-finger</keyword>
<dbReference type="GO" id="GO:0008270">
    <property type="term" value="F:zinc ion binding"/>
    <property type="evidence" value="ECO:0007669"/>
    <property type="project" value="UniProtKB-KW"/>
</dbReference>
<protein>
    <submittedName>
        <fullName evidence="7">Isopeptidase t</fullName>
    </submittedName>
</protein>
<dbReference type="Proteomes" id="UP000034350">
    <property type="component" value="Unassembled WGS sequence"/>
</dbReference>
<dbReference type="InterPro" id="IPR050164">
    <property type="entry name" value="Peptidase_C19"/>
</dbReference>
<proteinExistence type="predicted"/>
<organism evidence="7 8">
    <name type="scientific">Vairimorpha ceranae</name>
    <dbReference type="NCBI Taxonomy" id="40302"/>
    <lineage>
        <taxon>Eukaryota</taxon>
        <taxon>Fungi</taxon>
        <taxon>Fungi incertae sedis</taxon>
        <taxon>Microsporidia</taxon>
        <taxon>Nosematidae</taxon>
        <taxon>Vairimorpha</taxon>
    </lineage>
</organism>
<dbReference type="SUPFAM" id="SSF57850">
    <property type="entry name" value="RING/U-box"/>
    <property type="match status" value="1"/>
</dbReference>
<dbReference type="Gene3D" id="3.90.70.10">
    <property type="entry name" value="Cysteine proteinases"/>
    <property type="match status" value="1"/>
</dbReference>
<dbReference type="PANTHER" id="PTHR24006:SF827">
    <property type="entry name" value="UBIQUITIN CARBOXYL-TERMINAL HYDROLASE 34"/>
    <property type="match status" value="1"/>
</dbReference>
<dbReference type="InterPro" id="IPR018200">
    <property type="entry name" value="USP_CS"/>
</dbReference>
<dbReference type="SMART" id="SM00290">
    <property type="entry name" value="ZnF_UBP"/>
    <property type="match status" value="1"/>
</dbReference>
<evidence type="ECO:0000256" key="4">
    <source>
        <dbReference type="PROSITE-ProRule" id="PRU00502"/>
    </source>
</evidence>
<dbReference type="Pfam" id="PF00443">
    <property type="entry name" value="UCH"/>
    <property type="match status" value="1"/>
</dbReference>
<dbReference type="InterPro" id="IPR001607">
    <property type="entry name" value="Znf_UBP"/>
</dbReference>
<dbReference type="VEuPathDB" id="MicrosporidiaDB:AAJ76_1700040112"/>
<evidence type="ECO:0000256" key="3">
    <source>
        <dbReference type="ARBA" id="ARBA00022833"/>
    </source>
</evidence>
<dbReference type="PROSITE" id="PS50271">
    <property type="entry name" value="ZF_UBP"/>
    <property type="match status" value="1"/>
</dbReference>
<accession>A0A0F9WRR5</accession>
<dbReference type="RefSeq" id="XP_024331330.1">
    <property type="nucleotide sequence ID" value="XM_024474230.1"/>
</dbReference>
<dbReference type="Pfam" id="PF02148">
    <property type="entry name" value="zf-UBP"/>
    <property type="match status" value="1"/>
</dbReference>
<comment type="caution">
    <text evidence="7">The sequence shown here is derived from an EMBL/GenBank/DDBJ whole genome shotgun (WGS) entry which is preliminary data.</text>
</comment>
<feature type="domain" description="USP" evidence="5">
    <location>
        <begin position="230"/>
        <end position="555"/>
    </location>
</feature>
<evidence type="ECO:0000313" key="7">
    <source>
        <dbReference type="EMBL" id="KKO75588.1"/>
    </source>
</evidence>
<dbReference type="VEuPathDB" id="MicrosporidiaDB:G9O61_00g008670"/>
<sequence>METLKLYKFRENCCCCYSSIDCGINVCKCYLSFCDRHFNFHVRKTSCELLYRVEKNKKLKIKNCDLSSEDMQKALERLGLILKCNNYDEKVIFKDNEVECPDLANIEFKEKISIGKLDTLKCTDCEVSKHLYICFTCGFIGCGRIQYGIEGNGHANQHYKILGHPIFVLISSITPEYSCDTFCYNCNEFVINPFCESKINCVEFAAPGKSWIDSQYTAKESVSNIKSPFIGIKNAGNTCFISSVLQLLGFIVSKENVDFNRHFKICEEQNPLNCIYCQSCKIFNKMMEQKKTLEGDNISIVDFIKLIWSKFTIFEKNLQHDANEFLILYLDLIREGEFLGIFPNISQFFLINIENVVCCNFCKDKKVAQEEHLVVNIPFKNTLQNSIKEHFKDHLTECTCGNEKLISNRIISLPKYLITTVGRCKIENQRLIKIVDSLGVDEVNLLDFLKKPLLSNFFIQELVSKDFKKEEIYLALSSEINFKNNEDNIIKYKENHRTNPVYKIQGSIIHTGTNMNAGHYMWFALNSNTFYLVNDKKITEEGVEYLEQSYILCLQ</sequence>
<dbReference type="EMBL" id="JPQZ01000017">
    <property type="protein sequence ID" value="KKO75588.1"/>
    <property type="molecule type" value="Genomic_DNA"/>
</dbReference>
<dbReference type="OrthoDB" id="289038at2759"/>
<keyword evidence="3" id="KW-0862">Zinc</keyword>
<keyword evidence="1" id="KW-0479">Metal-binding</keyword>
<dbReference type="GO" id="GO:0005634">
    <property type="term" value="C:nucleus"/>
    <property type="evidence" value="ECO:0007669"/>
    <property type="project" value="TreeGrafter"/>
</dbReference>